<evidence type="ECO:0000313" key="2">
    <source>
        <dbReference type="EMBL" id="AFZ84248.1"/>
    </source>
</evidence>
<name>L0B9L3_9EURY</name>
<proteinExistence type="predicted"/>
<feature type="domain" description="PIN" evidence="1">
    <location>
        <begin position="13"/>
        <end position="134"/>
    </location>
</feature>
<dbReference type="AlphaFoldDB" id="L0B9L3"/>
<accession>L0B9L3</accession>
<dbReference type="InterPro" id="IPR002716">
    <property type="entry name" value="PIN_dom"/>
</dbReference>
<dbReference type="EMBL" id="JQ661329">
    <property type="protein sequence ID" value="AFZ84248.1"/>
    <property type="molecule type" value="Genomic_DNA"/>
</dbReference>
<dbReference type="InterPro" id="IPR002850">
    <property type="entry name" value="PIN_toxin-like"/>
</dbReference>
<dbReference type="Pfam" id="PF13470">
    <property type="entry name" value="PIN_3"/>
    <property type="match status" value="1"/>
</dbReference>
<gene>
    <name evidence="2" type="ORF">i33-8</name>
</gene>
<keyword evidence="2" id="KW-0614">Plasmid</keyword>
<evidence type="ECO:0000259" key="1">
    <source>
        <dbReference type="Pfam" id="PF13470"/>
    </source>
</evidence>
<protein>
    <submittedName>
        <fullName evidence="2">PIN domain containing protein VapC</fullName>
    </submittedName>
</protein>
<sequence length="180" mass="20035">MSTRKSKQGLVLVVIDLNVAVSSALGGPAAAPAIVIRLMIEGRLVNFASNQMLERLEAKLSSRRIQRYLTNKSSGQTGELLRYKPYAIMAAFEKKSVIIDPEIWVDASDDEEDNEVLSVACDAGAEYVITQDQADLISLRDPVTKEVIIEDENGNEVCRIKILTPREFLEELKEKKGWVI</sequence>
<geneLocation type="plasmid" evidence="2">
    <name>pIRI33</name>
</geneLocation>
<dbReference type="PANTHER" id="PTHR34610:SF3">
    <property type="entry name" value="SSL7007 PROTEIN"/>
    <property type="match status" value="1"/>
</dbReference>
<dbReference type="NCBIfam" id="TIGR00305">
    <property type="entry name" value="putative toxin-antitoxin system toxin component, PIN family"/>
    <property type="match status" value="1"/>
</dbReference>
<dbReference type="PANTHER" id="PTHR34610">
    <property type="entry name" value="SSL7007 PROTEIN"/>
    <property type="match status" value="1"/>
</dbReference>
<organism evidence="2">
    <name type="scientific">Thermococcus sp. IRI33</name>
    <dbReference type="NCBI Taxonomy" id="1197733"/>
    <lineage>
        <taxon>Archaea</taxon>
        <taxon>Methanobacteriati</taxon>
        <taxon>Methanobacteriota</taxon>
        <taxon>Thermococci</taxon>
        <taxon>Thermococcales</taxon>
        <taxon>Thermococcaceae</taxon>
        <taxon>Thermococcus</taxon>
    </lineage>
</organism>
<reference evidence="2" key="1">
    <citation type="journal article" date="2013" name="PLoS ONE">
        <title>Insights into dynamics of mobile genetic elements in hyperthermophilic environments from five new thermococcus plasmids.</title>
        <authorList>
            <person name="Krupovic M."/>
            <person name="Gonnet M."/>
            <person name="Hania W.B."/>
            <person name="Forterre P."/>
            <person name="Erauso G."/>
        </authorList>
    </citation>
    <scope>NUCLEOTIDE SEQUENCE</scope>
    <source>
        <plasmid evidence="2">pIRI33</plasmid>
    </source>
</reference>